<protein>
    <submittedName>
        <fullName evidence="1">CLUMA_CG021103, isoform A</fullName>
    </submittedName>
</protein>
<dbReference type="Proteomes" id="UP000183832">
    <property type="component" value="Unassembled WGS sequence"/>
</dbReference>
<dbReference type="EMBL" id="CVRI01000074">
    <property type="protein sequence ID" value="CRL07872.1"/>
    <property type="molecule type" value="Genomic_DNA"/>
</dbReference>
<sequence length="72" mass="8254">MENRKVESTHMYLANFHISFCKVGEKVNKFSTLHCGSPTSDDNNEPFQSETLISPIQLNNTDFELKTFIDDV</sequence>
<keyword evidence="2" id="KW-1185">Reference proteome</keyword>
<name>A0A1J1J648_9DIPT</name>
<evidence type="ECO:0000313" key="1">
    <source>
        <dbReference type="EMBL" id="CRL07872.1"/>
    </source>
</evidence>
<proteinExistence type="predicted"/>
<organism evidence="1 2">
    <name type="scientific">Clunio marinus</name>
    <dbReference type="NCBI Taxonomy" id="568069"/>
    <lineage>
        <taxon>Eukaryota</taxon>
        <taxon>Metazoa</taxon>
        <taxon>Ecdysozoa</taxon>
        <taxon>Arthropoda</taxon>
        <taxon>Hexapoda</taxon>
        <taxon>Insecta</taxon>
        <taxon>Pterygota</taxon>
        <taxon>Neoptera</taxon>
        <taxon>Endopterygota</taxon>
        <taxon>Diptera</taxon>
        <taxon>Nematocera</taxon>
        <taxon>Chironomoidea</taxon>
        <taxon>Chironomidae</taxon>
        <taxon>Clunio</taxon>
    </lineage>
</organism>
<dbReference type="AlphaFoldDB" id="A0A1J1J648"/>
<accession>A0A1J1J648</accession>
<gene>
    <name evidence="1" type="ORF">CLUMA_CG021103</name>
</gene>
<evidence type="ECO:0000313" key="2">
    <source>
        <dbReference type="Proteomes" id="UP000183832"/>
    </source>
</evidence>
<reference evidence="1 2" key="1">
    <citation type="submission" date="2015-04" db="EMBL/GenBank/DDBJ databases">
        <authorList>
            <person name="Syromyatnikov M.Y."/>
            <person name="Popov V.N."/>
        </authorList>
    </citation>
    <scope>NUCLEOTIDE SEQUENCE [LARGE SCALE GENOMIC DNA]</scope>
</reference>